<dbReference type="AlphaFoldDB" id="A0A6A6FFK3"/>
<dbReference type="Pfam" id="PF12296">
    <property type="entry name" value="HsbA"/>
    <property type="match status" value="1"/>
</dbReference>
<protein>
    <recommendedName>
        <fullName evidence="3">Cell wall protein</fullName>
    </recommendedName>
</protein>
<dbReference type="InterPro" id="IPR021054">
    <property type="entry name" value="Cell_wall_mannoprotein_1"/>
</dbReference>
<dbReference type="GO" id="GO:0005576">
    <property type="term" value="C:extracellular region"/>
    <property type="evidence" value="ECO:0007669"/>
    <property type="project" value="TreeGrafter"/>
</dbReference>
<evidence type="ECO:0008006" key="3">
    <source>
        <dbReference type="Google" id="ProtNLM"/>
    </source>
</evidence>
<gene>
    <name evidence="1" type="ORF">CERZMDRAFT_90717</name>
</gene>
<reference evidence="1" key="1">
    <citation type="journal article" date="2020" name="Stud. Mycol.">
        <title>101 Dothideomycetes genomes: a test case for predicting lifestyles and emergence of pathogens.</title>
        <authorList>
            <person name="Haridas S."/>
            <person name="Albert R."/>
            <person name="Binder M."/>
            <person name="Bloem J."/>
            <person name="Labutti K."/>
            <person name="Salamov A."/>
            <person name="Andreopoulos B."/>
            <person name="Baker S."/>
            <person name="Barry K."/>
            <person name="Bills G."/>
            <person name="Bluhm B."/>
            <person name="Cannon C."/>
            <person name="Castanera R."/>
            <person name="Culley D."/>
            <person name="Daum C."/>
            <person name="Ezra D."/>
            <person name="Gonzalez J."/>
            <person name="Henrissat B."/>
            <person name="Kuo A."/>
            <person name="Liang C."/>
            <person name="Lipzen A."/>
            <person name="Lutzoni F."/>
            <person name="Magnuson J."/>
            <person name="Mondo S."/>
            <person name="Nolan M."/>
            <person name="Ohm R."/>
            <person name="Pangilinan J."/>
            <person name="Park H.-J."/>
            <person name="Ramirez L."/>
            <person name="Alfaro M."/>
            <person name="Sun H."/>
            <person name="Tritt A."/>
            <person name="Yoshinaga Y."/>
            <person name="Zwiers L.-H."/>
            <person name="Turgeon B."/>
            <person name="Goodwin S."/>
            <person name="Spatafora J."/>
            <person name="Crous P."/>
            <person name="Grigoriev I."/>
        </authorList>
    </citation>
    <scope>NUCLEOTIDE SEQUENCE</scope>
    <source>
        <strain evidence="1">SCOH1-5</strain>
    </source>
</reference>
<sequence length="245" mass="23924">MKFTAAIFAVGALAAVRRQSGGLAENIEAITTATNAVTSAIEAYNGDIQEALAVNSATGDVLTAIQAAQSTVDAATAISGDEAISLVGPTGELNMAVESSIDALIAKQPIFSSNGLSGAVLQSLQTQQEASTALTSAIVAKLPEGLQDAGRQSSQPAADAIARGIAAYMEGGSDDGGSSSAAPSASATASVTGTLTTQIMMPTMPAAGGNATATSSMPMQYTGAAAAQQVVGLGALALGVVVAAF</sequence>
<dbReference type="OrthoDB" id="2422134at2759"/>
<dbReference type="PANTHER" id="PTHR38123:SF6">
    <property type="entry name" value="CELL WALL SERINE-THREONINE-RICH GALACTOMANNOPROTEIN MP1 (AFU_ORTHOLOGUE AFUA_4G03240)"/>
    <property type="match status" value="1"/>
</dbReference>
<dbReference type="Proteomes" id="UP000799539">
    <property type="component" value="Unassembled WGS sequence"/>
</dbReference>
<evidence type="ECO:0000313" key="2">
    <source>
        <dbReference type="Proteomes" id="UP000799539"/>
    </source>
</evidence>
<dbReference type="Gene3D" id="1.20.1280.140">
    <property type="match status" value="1"/>
</dbReference>
<dbReference type="EMBL" id="ML992673">
    <property type="protein sequence ID" value="KAF2212217.1"/>
    <property type="molecule type" value="Genomic_DNA"/>
</dbReference>
<evidence type="ECO:0000313" key="1">
    <source>
        <dbReference type="EMBL" id="KAF2212217.1"/>
    </source>
</evidence>
<keyword evidence="2" id="KW-1185">Reference proteome</keyword>
<accession>A0A6A6FFK3</accession>
<proteinExistence type="predicted"/>
<dbReference type="PANTHER" id="PTHR38123">
    <property type="entry name" value="CELL WALL SERINE-THREONINE-RICH GALACTOMANNOPROTEIN MP1 (AFU_ORTHOLOGUE AFUA_4G03240)"/>
    <property type="match status" value="1"/>
</dbReference>
<name>A0A6A6FFK3_9PEZI</name>
<organism evidence="1 2">
    <name type="scientific">Cercospora zeae-maydis SCOH1-5</name>
    <dbReference type="NCBI Taxonomy" id="717836"/>
    <lineage>
        <taxon>Eukaryota</taxon>
        <taxon>Fungi</taxon>
        <taxon>Dikarya</taxon>
        <taxon>Ascomycota</taxon>
        <taxon>Pezizomycotina</taxon>
        <taxon>Dothideomycetes</taxon>
        <taxon>Dothideomycetidae</taxon>
        <taxon>Mycosphaerellales</taxon>
        <taxon>Mycosphaerellaceae</taxon>
        <taxon>Cercospora</taxon>
    </lineage>
</organism>